<dbReference type="Proteomes" id="UP000262699">
    <property type="component" value="Unassembled WGS sequence"/>
</dbReference>
<dbReference type="Pfam" id="PF01738">
    <property type="entry name" value="DLH"/>
    <property type="match status" value="1"/>
</dbReference>
<dbReference type="EMBL" id="DOYJ01000089">
    <property type="protein sequence ID" value="HCB75105.1"/>
    <property type="molecule type" value="Genomic_DNA"/>
</dbReference>
<evidence type="ECO:0000313" key="2">
    <source>
        <dbReference type="EMBL" id="HCB75105.1"/>
    </source>
</evidence>
<protein>
    <submittedName>
        <fullName evidence="2">Carboxymethylenebutenolidase</fullName>
    </submittedName>
</protein>
<gene>
    <name evidence="2" type="ORF">DEP91_02870</name>
</gene>
<name>A0A3D0W8N9_9SPHN</name>
<reference evidence="2 3" key="1">
    <citation type="journal article" date="2018" name="Nat. Biotechnol.">
        <title>A standardized bacterial taxonomy based on genome phylogeny substantially revises the tree of life.</title>
        <authorList>
            <person name="Parks D.H."/>
            <person name="Chuvochina M."/>
            <person name="Waite D.W."/>
            <person name="Rinke C."/>
            <person name="Skarshewski A."/>
            <person name="Chaumeil P.A."/>
            <person name="Hugenholtz P."/>
        </authorList>
    </citation>
    <scope>NUCLEOTIDE SEQUENCE [LARGE SCALE GENOMIC DNA]</scope>
    <source>
        <strain evidence="2">UBA9015</strain>
    </source>
</reference>
<dbReference type="PANTHER" id="PTHR22946:SF0">
    <property type="entry name" value="DIENELACTONE HYDROLASE DOMAIN-CONTAINING PROTEIN"/>
    <property type="match status" value="1"/>
</dbReference>
<comment type="caution">
    <text evidence="2">The sequence shown here is derived from an EMBL/GenBank/DDBJ whole genome shotgun (WGS) entry which is preliminary data.</text>
</comment>
<dbReference type="AlphaFoldDB" id="A0A3D0W8N9"/>
<dbReference type="InterPro" id="IPR029058">
    <property type="entry name" value="AB_hydrolase_fold"/>
</dbReference>
<accession>A0A3D0W8N9</accession>
<evidence type="ECO:0000259" key="1">
    <source>
        <dbReference type="Pfam" id="PF01738"/>
    </source>
</evidence>
<organism evidence="2 3">
    <name type="scientific">Sphingomonas bacterium</name>
    <dbReference type="NCBI Taxonomy" id="1895847"/>
    <lineage>
        <taxon>Bacteria</taxon>
        <taxon>Pseudomonadati</taxon>
        <taxon>Pseudomonadota</taxon>
        <taxon>Alphaproteobacteria</taxon>
        <taxon>Sphingomonadales</taxon>
        <taxon>Sphingomonadaceae</taxon>
        <taxon>Sphingomonas</taxon>
    </lineage>
</organism>
<dbReference type="Gene3D" id="3.40.50.1820">
    <property type="entry name" value="alpha/beta hydrolase"/>
    <property type="match status" value="1"/>
</dbReference>
<dbReference type="InterPro" id="IPR002925">
    <property type="entry name" value="Dienelactn_hydro"/>
</dbReference>
<dbReference type="PANTHER" id="PTHR22946">
    <property type="entry name" value="DIENELACTONE HYDROLASE DOMAIN-CONTAINING PROTEIN-RELATED"/>
    <property type="match status" value="1"/>
</dbReference>
<evidence type="ECO:0000313" key="3">
    <source>
        <dbReference type="Proteomes" id="UP000262699"/>
    </source>
</evidence>
<dbReference type="SUPFAM" id="SSF53474">
    <property type="entry name" value="alpha/beta-Hydrolases"/>
    <property type="match status" value="1"/>
</dbReference>
<dbReference type="InterPro" id="IPR050261">
    <property type="entry name" value="FrsA_esterase"/>
</dbReference>
<feature type="domain" description="Dienelactone hydrolase" evidence="1">
    <location>
        <begin position="18"/>
        <end position="238"/>
    </location>
</feature>
<dbReference type="GO" id="GO:0016787">
    <property type="term" value="F:hydrolase activity"/>
    <property type="evidence" value="ECO:0007669"/>
    <property type="project" value="InterPro"/>
</dbReference>
<sequence length="241" mass="25548">MTIERRTHVYDGPGGPFEGVLAFDAEATAPRPGVLIIPNVLGQKEADNLVAERLAGLGYVGFAADVFGQGKRTTRESPDPAVHMNALNADRTLLRDRLHASLAALKAQPEVDADRTAAIGYCFGGKCVLDLARSDADVRAVVAFHGLFDRPDYPTVTPIRPRVLVCHGWADPLAPPDSVTALAAELTAGGSKWQLHAYGHAGHGFTDTSMQGSTRPGFGYDADADASSWAAMTRLLAETLA</sequence>
<proteinExistence type="predicted"/>